<evidence type="ECO:0000313" key="4">
    <source>
        <dbReference type="EnsemblPlants" id="Ma03_p19540.1"/>
    </source>
</evidence>
<dbReference type="PANTHER" id="PTHR15572:SF0">
    <property type="entry name" value="GLUTAMINE-RICH PROTEIN-RELATED"/>
    <property type="match status" value="1"/>
</dbReference>
<dbReference type="EnsemblPlants" id="Ma03_t19540.1">
    <property type="protein sequence ID" value="Ma03_p19540.1"/>
    <property type="gene ID" value="Ma03_g19540"/>
</dbReference>
<feature type="compositionally biased region" description="Polar residues" evidence="1">
    <location>
        <begin position="189"/>
        <end position="202"/>
    </location>
</feature>
<feature type="compositionally biased region" description="Low complexity" evidence="1">
    <location>
        <begin position="113"/>
        <end position="124"/>
    </location>
</feature>
<reference evidence="3" key="1">
    <citation type="submission" date="2021-03" db="EMBL/GenBank/DDBJ databases">
        <authorList>
            <consortium name="Genoscope - CEA"/>
            <person name="William W."/>
        </authorList>
    </citation>
    <scope>NUCLEOTIDE SEQUENCE</scope>
    <source>
        <strain evidence="3">Doubled-haploid Pahang</strain>
    </source>
</reference>
<dbReference type="AlphaFoldDB" id="A0A804IDY9"/>
<dbReference type="PANTHER" id="PTHR15572">
    <property type="entry name" value="GLIOMA TUMOR SUPPRESSOR CANDIDATE REGION GENE 1"/>
    <property type="match status" value="1"/>
</dbReference>
<dbReference type="Pfam" id="PF15249">
    <property type="entry name" value="GLTSCR1"/>
    <property type="match status" value="1"/>
</dbReference>
<feature type="region of interest" description="Disordered" evidence="1">
    <location>
        <begin position="182"/>
        <end position="202"/>
    </location>
</feature>
<dbReference type="InParanoid" id="A0A804IDY9"/>
<proteinExistence type="predicted"/>
<dbReference type="OrthoDB" id="2556847at2759"/>
<dbReference type="GO" id="GO:0016514">
    <property type="term" value="C:SWI/SNF complex"/>
    <property type="evidence" value="ECO:0000318"/>
    <property type="project" value="GO_Central"/>
</dbReference>
<evidence type="ECO:0000313" key="5">
    <source>
        <dbReference type="Proteomes" id="UP000012960"/>
    </source>
</evidence>
<feature type="region of interest" description="Disordered" evidence="1">
    <location>
        <begin position="272"/>
        <end position="337"/>
    </location>
</feature>
<dbReference type="GO" id="GO:0045893">
    <property type="term" value="P:positive regulation of DNA-templated transcription"/>
    <property type="evidence" value="ECO:0000318"/>
    <property type="project" value="GO_Central"/>
</dbReference>
<accession>A0A804IDY9</accession>
<dbReference type="Gramene" id="Ma03_t19540.1">
    <property type="protein sequence ID" value="Ma03_p19540.1"/>
    <property type="gene ID" value="Ma03_g19540"/>
</dbReference>
<sequence length="337" mass="38388">MAEANNSDRSSMEQQRQRQRQRQQRLFFQQHWRQLLFIRQQLQQQQQPQASIHHQPSYNLRQPLQCTIPRFLSDNLGATGVRHFQAPLPHQPPHSSSSSHPPPVPCLRPHHVPPQSQPARPSASGVEVGAGSKRPVNPVEIEMAHQDALMVCNPDLKSPFASVEDAVQRLLPYHVVSDYNAEEDDQVLESDTTGDSKSRSQQWDNDVLDAVTKVNATFEKQVRNFNMMLRKRAQGEFRSEERLMLEHALLQEEKEALLKTKVEIESREKADKEAAEAQMRMAMAQGEQTQAERRSHANVHAASRRYEGSGDQGGNMDGLHGWNYSKKDEEPSKDSSE</sequence>
<feature type="compositionally biased region" description="Polar residues" evidence="1">
    <location>
        <begin position="1"/>
        <end position="13"/>
    </location>
</feature>
<evidence type="ECO:0000256" key="1">
    <source>
        <dbReference type="SAM" id="MobiDB-lite"/>
    </source>
</evidence>
<evidence type="ECO:0000313" key="3">
    <source>
        <dbReference type="EMBL" id="CAG1850679.1"/>
    </source>
</evidence>
<feature type="region of interest" description="Disordered" evidence="1">
    <location>
        <begin position="83"/>
        <end position="133"/>
    </location>
</feature>
<reference evidence="4" key="2">
    <citation type="submission" date="2021-05" db="UniProtKB">
        <authorList>
            <consortium name="EnsemblPlants"/>
        </authorList>
    </citation>
    <scope>IDENTIFICATION</scope>
    <source>
        <strain evidence="4">subsp. malaccensis</strain>
    </source>
</reference>
<keyword evidence="5" id="KW-1185">Reference proteome</keyword>
<feature type="compositionally biased region" description="Low complexity" evidence="1">
    <location>
        <begin position="276"/>
        <end position="288"/>
    </location>
</feature>
<dbReference type="EMBL" id="HG996468">
    <property type="protein sequence ID" value="CAG1850679.1"/>
    <property type="molecule type" value="Genomic_DNA"/>
</dbReference>
<gene>
    <name evidence="3" type="ORF">GSMUA_198870.1</name>
</gene>
<organism evidence="4 5">
    <name type="scientific">Musa acuminata subsp. malaccensis</name>
    <name type="common">Wild banana</name>
    <name type="synonym">Musa malaccensis</name>
    <dbReference type="NCBI Taxonomy" id="214687"/>
    <lineage>
        <taxon>Eukaryota</taxon>
        <taxon>Viridiplantae</taxon>
        <taxon>Streptophyta</taxon>
        <taxon>Embryophyta</taxon>
        <taxon>Tracheophyta</taxon>
        <taxon>Spermatophyta</taxon>
        <taxon>Magnoliopsida</taxon>
        <taxon>Liliopsida</taxon>
        <taxon>Zingiberales</taxon>
        <taxon>Musaceae</taxon>
        <taxon>Musa</taxon>
    </lineage>
</organism>
<feature type="domain" description="GLTSCR protein conserved" evidence="2">
    <location>
        <begin position="147"/>
        <end position="261"/>
    </location>
</feature>
<feature type="region of interest" description="Disordered" evidence="1">
    <location>
        <begin position="1"/>
        <end position="24"/>
    </location>
</feature>
<protein>
    <submittedName>
        <fullName evidence="3">(wild Malaysian banana) hypothetical protein</fullName>
    </submittedName>
</protein>
<dbReference type="InterPro" id="IPR015671">
    <property type="entry name" value="GSCR1_dom"/>
</dbReference>
<evidence type="ECO:0000259" key="2">
    <source>
        <dbReference type="Pfam" id="PF15249"/>
    </source>
</evidence>
<dbReference type="InterPro" id="IPR052438">
    <property type="entry name" value="Chromatin_remod/trans_coact"/>
</dbReference>
<feature type="compositionally biased region" description="Basic and acidic residues" evidence="1">
    <location>
        <begin position="325"/>
        <end position="337"/>
    </location>
</feature>
<name>A0A804IDY9_MUSAM</name>
<dbReference type="Proteomes" id="UP000012960">
    <property type="component" value="Unplaced"/>
</dbReference>